<dbReference type="Gene3D" id="1.10.287.70">
    <property type="match status" value="1"/>
</dbReference>
<dbReference type="InterPro" id="IPR050818">
    <property type="entry name" value="KCNH_animal-type"/>
</dbReference>
<gene>
    <name evidence="7" type="ORF">AB1Y20_017306</name>
</gene>
<dbReference type="EMBL" id="JBGBPQ010000006">
    <property type="protein sequence ID" value="KAL1522314.1"/>
    <property type="molecule type" value="Genomic_DNA"/>
</dbReference>
<dbReference type="InterPro" id="IPR014710">
    <property type="entry name" value="RmlC-like_jellyroll"/>
</dbReference>
<evidence type="ECO:0000256" key="1">
    <source>
        <dbReference type="ARBA" id="ARBA00004141"/>
    </source>
</evidence>
<evidence type="ECO:0000313" key="8">
    <source>
        <dbReference type="Proteomes" id="UP001515480"/>
    </source>
</evidence>
<dbReference type="InterPro" id="IPR018490">
    <property type="entry name" value="cNMP-bd_dom_sf"/>
</dbReference>
<evidence type="ECO:0000256" key="2">
    <source>
        <dbReference type="ARBA" id="ARBA00022692"/>
    </source>
</evidence>
<keyword evidence="3" id="KW-1133">Transmembrane helix</keyword>
<feature type="region of interest" description="Disordered" evidence="5">
    <location>
        <begin position="602"/>
        <end position="644"/>
    </location>
</feature>
<accession>A0AB34JK57</accession>
<dbReference type="PANTHER" id="PTHR10217">
    <property type="entry name" value="VOLTAGE AND LIGAND GATED POTASSIUM CHANNEL"/>
    <property type="match status" value="1"/>
</dbReference>
<sequence length="771" mass="86489">MGKRELSSAIGRMAKRIADMEHRRSQQRFLIDPRTSHYLPYWDGALTFALVFTALITPYEVAFLQSNEPVLFYLNRVVDTVFAVDICIQFVLAFPTDDSSGARWVTDPLSIARHYICGWFPIDLLATTFSVLDVVFYATNNSDSFSRLKALRVLRVLRLVKLLRLVRGLRLLKRWETRVSINYGILQLVTSMTSVVMFSHWAACLWMAQVSFSDDLEQTWVFANGYCIRAPAEPVPPELLRWDNAPPVGDRVDHACLAPDTIYAAALYWAVMTITSIGYGDISPTPHQPLEHWVAILTMLCAGFVWSQVIGTFCGVIATMYPGETDFRLTMDSVNYYLRKNRSRLPDKMPHRVRDYFHRTKHFHSSQSSVEVLHKMTPQLQAEVLMSANSFWLEKVSWLRDEDAIFVTHVILSLRRAVFAPKEVITYTALHVVNSGIGLYGGKIMRFGSVWGEDMLIWAPYLRSRVSARAVTYLEVFFILRDQLLAIAQQFSDTWPRLQRRVRFLALRRYVVLISKAMRQLKQADNPNIANTVKGLMSKKKGQSSIWGGDEEAGKGVLESFMKGLQEEDEEVPPLDRSQHAASTRMSRAIFEVSSQVILKDSDDLAEPSGFSTQSMSKGDDSQSSAGGGSPERRRAGSGTKKNAHFACDTAAGVTQGSPFRKRITRGVNALSKGADNALSPVRKMASYAQSSSSTNDAPRHYAAASAGAESAANAIRMEAVMFQVVGALDSLREEIAELRKEVRQGQERAPNNDDDAWAKSNPELDDQYAA</sequence>
<evidence type="ECO:0000256" key="4">
    <source>
        <dbReference type="ARBA" id="ARBA00023136"/>
    </source>
</evidence>
<proteinExistence type="predicted"/>
<organism evidence="7 8">
    <name type="scientific">Prymnesium parvum</name>
    <name type="common">Toxic golden alga</name>
    <dbReference type="NCBI Taxonomy" id="97485"/>
    <lineage>
        <taxon>Eukaryota</taxon>
        <taxon>Haptista</taxon>
        <taxon>Haptophyta</taxon>
        <taxon>Prymnesiophyceae</taxon>
        <taxon>Prymnesiales</taxon>
        <taxon>Prymnesiaceae</taxon>
        <taxon>Prymnesium</taxon>
    </lineage>
</organism>
<dbReference type="Proteomes" id="UP001515480">
    <property type="component" value="Unassembled WGS sequence"/>
</dbReference>
<dbReference type="PANTHER" id="PTHR10217:SF435">
    <property type="entry name" value="POTASSIUM VOLTAGE-GATED CHANNEL PROTEIN EAG"/>
    <property type="match status" value="1"/>
</dbReference>
<dbReference type="InterPro" id="IPR005821">
    <property type="entry name" value="Ion_trans_dom"/>
</dbReference>
<dbReference type="GO" id="GO:0042391">
    <property type="term" value="P:regulation of membrane potential"/>
    <property type="evidence" value="ECO:0007669"/>
    <property type="project" value="TreeGrafter"/>
</dbReference>
<evidence type="ECO:0000256" key="3">
    <source>
        <dbReference type="ARBA" id="ARBA00022989"/>
    </source>
</evidence>
<evidence type="ECO:0000313" key="7">
    <source>
        <dbReference type="EMBL" id="KAL1522314.1"/>
    </source>
</evidence>
<dbReference type="GO" id="GO:0005886">
    <property type="term" value="C:plasma membrane"/>
    <property type="evidence" value="ECO:0007669"/>
    <property type="project" value="TreeGrafter"/>
</dbReference>
<reference evidence="7 8" key="1">
    <citation type="journal article" date="2024" name="Science">
        <title>Giant polyketide synthase enzymes in the biosynthesis of giant marine polyether toxins.</title>
        <authorList>
            <person name="Fallon T.R."/>
            <person name="Shende V.V."/>
            <person name="Wierzbicki I.H."/>
            <person name="Pendleton A.L."/>
            <person name="Watervoot N.F."/>
            <person name="Auber R.P."/>
            <person name="Gonzalez D.J."/>
            <person name="Wisecaver J.H."/>
            <person name="Moore B.S."/>
        </authorList>
    </citation>
    <scope>NUCLEOTIDE SEQUENCE [LARGE SCALE GENOMIC DNA]</scope>
    <source>
        <strain evidence="7 8">12B1</strain>
    </source>
</reference>
<dbReference type="InterPro" id="IPR003938">
    <property type="entry name" value="K_chnl_volt-dep_EAG/ELK/ERG"/>
</dbReference>
<dbReference type="SUPFAM" id="SSF81324">
    <property type="entry name" value="Voltage-gated potassium channels"/>
    <property type="match status" value="1"/>
</dbReference>
<dbReference type="GO" id="GO:0005249">
    <property type="term" value="F:voltage-gated potassium channel activity"/>
    <property type="evidence" value="ECO:0007669"/>
    <property type="project" value="InterPro"/>
</dbReference>
<dbReference type="SUPFAM" id="SSF51206">
    <property type="entry name" value="cAMP-binding domain-like"/>
    <property type="match status" value="1"/>
</dbReference>
<dbReference type="Pfam" id="PF00520">
    <property type="entry name" value="Ion_trans"/>
    <property type="match status" value="1"/>
</dbReference>
<keyword evidence="2" id="KW-0812">Transmembrane</keyword>
<dbReference type="AlphaFoldDB" id="A0AB34JK57"/>
<feature type="region of interest" description="Disordered" evidence="5">
    <location>
        <begin position="742"/>
        <end position="771"/>
    </location>
</feature>
<protein>
    <recommendedName>
        <fullName evidence="6">Ion transport domain-containing protein</fullName>
    </recommendedName>
</protein>
<keyword evidence="4" id="KW-0472">Membrane</keyword>
<dbReference type="Gene3D" id="2.60.120.10">
    <property type="entry name" value="Jelly Rolls"/>
    <property type="match status" value="1"/>
</dbReference>
<name>A0AB34JK57_PRYPA</name>
<feature type="domain" description="Ion transport" evidence="6">
    <location>
        <begin position="40"/>
        <end position="321"/>
    </location>
</feature>
<comment type="caution">
    <text evidence="7">The sequence shown here is derived from an EMBL/GenBank/DDBJ whole genome shotgun (WGS) entry which is preliminary data.</text>
</comment>
<keyword evidence="8" id="KW-1185">Reference proteome</keyword>
<evidence type="ECO:0000259" key="6">
    <source>
        <dbReference type="Pfam" id="PF00520"/>
    </source>
</evidence>
<comment type="subcellular location">
    <subcellularLocation>
        <location evidence="1">Membrane</location>
        <topology evidence="1">Multi-pass membrane protein</topology>
    </subcellularLocation>
</comment>
<dbReference type="PRINTS" id="PR01463">
    <property type="entry name" value="EAGCHANLFMLY"/>
</dbReference>
<evidence type="ECO:0000256" key="5">
    <source>
        <dbReference type="SAM" id="MobiDB-lite"/>
    </source>
</evidence>